<dbReference type="PROSITE" id="PS51898">
    <property type="entry name" value="TYR_RECOMBINASE"/>
    <property type="match status" value="1"/>
</dbReference>
<dbReference type="RefSeq" id="WP_117141029.1">
    <property type="nucleotide sequence ID" value="NZ_UJYZ02000010.1"/>
</dbReference>
<proteinExistence type="inferred from homology"/>
<dbReference type="PANTHER" id="PTHR30349:SF41">
    <property type="entry name" value="INTEGRASE_RECOMBINASE PROTEIN MJ0367-RELATED"/>
    <property type="match status" value="1"/>
</dbReference>
<protein>
    <submittedName>
        <fullName evidence="6">Site-specific recombinase XerD</fullName>
    </submittedName>
</protein>
<evidence type="ECO:0000313" key="7">
    <source>
        <dbReference type="Proteomes" id="UP000259400"/>
    </source>
</evidence>
<evidence type="ECO:0000256" key="1">
    <source>
        <dbReference type="ARBA" id="ARBA00008857"/>
    </source>
</evidence>
<name>A0ABY6WX61_9ENTR</name>
<organism evidence="6 7">
    <name type="scientific">Klebsiella quasivariicola</name>
    <dbReference type="NCBI Taxonomy" id="2026240"/>
    <lineage>
        <taxon>Bacteria</taxon>
        <taxon>Pseudomonadati</taxon>
        <taxon>Pseudomonadota</taxon>
        <taxon>Gammaproteobacteria</taxon>
        <taxon>Enterobacterales</taxon>
        <taxon>Enterobacteriaceae</taxon>
        <taxon>Klebsiella/Raoultella group</taxon>
        <taxon>Klebsiella</taxon>
        <taxon>Klebsiella pneumoniae complex</taxon>
    </lineage>
</organism>
<comment type="caution">
    <text evidence="6">The sequence shown here is derived from an EMBL/GenBank/DDBJ whole genome shotgun (WGS) entry which is preliminary data.</text>
</comment>
<evidence type="ECO:0000313" key="6">
    <source>
        <dbReference type="EMBL" id="VVJ80973.1"/>
    </source>
</evidence>
<sequence>MKYKPNAYLVKENSSVYSVKVTIPHYMRSLFGNRTAFMRTTGTTDIREARIIRDRIMHEFFTLREQLKPKPQGNCVERVLKELRSIHQYVNQNAGIDFATARVCPSLVQLRDEFIVQHNDRRKLSTLSKYIKAVEVFTAHFRCKDFRLHDINRTMVTDWLDMAKQEKACQTLANYLGCLSQLVTLAQNRYHDAPKENVFTGHKLDVRHDRESYEPFSGDELAKVYAMLDEEMKAVAIVGMYSGMRLNEICSLQISNIKTVEGVWCFEVTEGKTRNAARLVPIHSRLTTLVKDLVQNNHNGFLFYHASITERADGKRSTWHTQRFTRAKRIALGEQGTERKVFHSLRGMFVSQLDRHGVPEDRIALIVGHERGKTESFRTYSKGAGMMELSKYVELVSYKSLDIN</sequence>
<dbReference type="InterPro" id="IPR050090">
    <property type="entry name" value="Tyrosine_recombinase_XerCD"/>
</dbReference>
<comment type="similarity">
    <text evidence="1">Belongs to the 'phage' integrase family.</text>
</comment>
<accession>A0ABY6WX61</accession>
<dbReference type="InterPro" id="IPR013762">
    <property type="entry name" value="Integrase-like_cat_sf"/>
</dbReference>
<dbReference type="Pfam" id="PF00589">
    <property type="entry name" value="Phage_integrase"/>
    <property type="match status" value="1"/>
</dbReference>
<evidence type="ECO:0000256" key="4">
    <source>
        <dbReference type="ARBA" id="ARBA00023172"/>
    </source>
</evidence>
<keyword evidence="3" id="KW-0238">DNA-binding</keyword>
<dbReference type="Gene3D" id="1.10.443.10">
    <property type="entry name" value="Intergrase catalytic core"/>
    <property type="match status" value="1"/>
</dbReference>
<feature type="domain" description="Tyr recombinase" evidence="5">
    <location>
        <begin position="211"/>
        <end position="394"/>
    </location>
</feature>
<dbReference type="PANTHER" id="PTHR30349">
    <property type="entry name" value="PHAGE INTEGRASE-RELATED"/>
    <property type="match status" value="1"/>
</dbReference>
<evidence type="ECO:0000259" key="5">
    <source>
        <dbReference type="PROSITE" id="PS51898"/>
    </source>
</evidence>
<evidence type="ECO:0000256" key="3">
    <source>
        <dbReference type="ARBA" id="ARBA00023125"/>
    </source>
</evidence>
<reference evidence="6 7" key="1">
    <citation type="submission" date="2019-09" db="EMBL/GenBank/DDBJ databases">
        <authorList>
            <consortium name="Pathogen Informatics"/>
        </authorList>
    </citation>
    <scope>NUCLEOTIDE SEQUENCE [LARGE SCALE GENOMIC DNA]</scope>
    <source>
        <strain evidence="6 7">EuSCAPE_IL010</strain>
    </source>
</reference>
<dbReference type="InterPro" id="IPR011010">
    <property type="entry name" value="DNA_brk_join_enz"/>
</dbReference>
<evidence type="ECO:0000256" key="2">
    <source>
        <dbReference type="ARBA" id="ARBA00022908"/>
    </source>
</evidence>
<keyword evidence="4" id="KW-0233">DNA recombination</keyword>
<gene>
    <name evidence="6" type="ORF">SAMEA3538468_02570</name>
</gene>
<dbReference type="EMBL" id="UJYZ02000010">
    <property type="protein sequence ID" value="VVJ80973.1"/>
    <property type="molecule type" value="Genomic_DNA"/>
</dbReference>
<keyword evidence="7" id="KW-1185">Reference proteome</keyword>
<dbReference type="SUPFAM" id="SSF56349">
    <property type="entry name" value="DNA breaking-rejoining enzymes"/>
    <property type="match status" value="1"/>
</dbReference>
<keyword evidence="2" id="KW-0229">DNA integration</keyword>
<dbReference type="CDD" id="cd01184">
    <property type="entry name" value="INT_C_like_1"/>
    <property type="match status" value="1"/>
</dbReference>
<dbReference type="InterPro" id="IPR002104">
    <property type="entry name" value="Integrase_catalytic"/>
</dbReference>
<dbReference type="Proteomes" id="UP000259400">
    <property type="component" value="Unassembled WGS sequence"/>
</dbReference>